<dbReference type="Proteomes" id="UP001568698">
    <property type="component" value="Unassembled WGS sequence"/>
</dbReference>
<keyword evidence="3" id="KW-1185">Reference proteome</keyword>
<comment type="caution">
    <text evidence="2">The sequence shown here is derived from an EMBL/GenBank/DDBJ whole genome shotgun (WGS) entry which is preliminary data.</text>
</comment>
<name>A0ABV4K024_9BACT</name>
<reference evidence="2 3" key="1">
    <citation type="submission" date="2024-08" db="EMBL/GenBank/DDBJ databases">
        <title>Sulfate-reducing bacteria isolated from formation water of the oil field in Kazakhstan and description of Pseudodesulfovibrio sp.</title>
        <authorList>
            <person name="Bidzhieva S.K."/>
            <person name="Tourova T.P."/>
            <person name="Grouzdev D.S."/>
            <person name="Beletsky A.V."/>
            <person name="Sokolova D.S."/>
            <person name="Samigullina S.R."/>
            <person name="Poltaraus A.B."/>
            <person name="Avtukh A.N."/>
            <person name="Tereshina V.M."/>
            <person name="Zhaparov N.S."/>
            <person name="Mardanov A.V."/>
            <person name="Nazina T.N."/>
        </authorList>
    </citation>
    <scope>NUCLEOTIDE SEQUENCE [LARGE SCALE GENOMIC DNA]</scope>
    <source>
        <strain evidence="2 3">9FUS</strain>
    </source>
</reference>
<dbReference type="Gene3D" id="2.60.40.10">
    <property type="entry name" value="Immunoglobulins"/>
    <property type="match status" value="2"/>
</dbReference>
<dbReference type="NCBIfam" id="NF012200">
    <property type="entry name" value="choice_anch_D"/>
    <property type="match status" value="1"/>
</dbReference>
<dbReference type="RefSeq" id="WP_371385844.1">
    <property type="nucleotide sequence ID" value="NZ_JBGLYH010000011.1"/>
</dbReference>
<feature type="chain" id="PRO_5046829709" evidence="1">
    <location>
        <begin position="23"/>
        <end position="231"/>
    </location>
</feature>
<protein>
    <submittedName>
        <fullName evidence="2">DUF1573 domain-containing protein</fullName>
    </submittedName>
</protein>
<proteinExistence type="predicted"/>
<sequence>MKVRTIAVALAMVLCLAASASASQLKISETQVRFGNMKEGPNAERTITLTNASGTDAEIANVSTSCACTTTRLDKTKLAPGETATMVITYHTFKYPGKFDKTVHIFTGADGGTEDVVHILGYVDPIPMGVMEVEPRKVDLGTLKAGQANAVSVRVTNAGDAPMKVTALKSQKFGKTYWQGGLTVPAGQSVNIGFALEGLAPGRFLDMVMIHSDARNDIGKGYKAVLLGTVK</sequence>
<dbReference type="InterPro" id="IPR013783">
    <property type="entry name" value="Ig-like_fold"/>
</dbReference>
<dbReference type="EMBL" id="JBGLYH010000011">
    <property type="protein sequence ID" value="MEZ7196306.1"/>
    <property type="molecule type" value="Genomic_DNA"/>
</dbReference>
<keyword evidence="1" id="KW-0732">Signal</keyword>
<feature type="signal peptide" evidence="1">
    <location>
        <begin position="1"/>
        <end position="22"/>
    </location>
</feature>
<evidence type="ECO:0000313" key="3">
    <source>
        <dbReference type="Proteomes" id="UP001568698"/>
    </source>
</evidence>
<evidence type="ECO:0000256" key="1">
    <source>
        <dbReference type="SAM" id="SignalP"/>
    </source>
</evidence>
<organism evidence="2 3">
    <name type="scientific">Pseudodesulfovibrio karagichevae</name>
    <dbReference type="NCBI Taxonomy" id="3239305"/>
    <lineage>
        <taxon>Bacteria</taxon>
        <taxon>Pseudomonadati</taxon>
        <taxon>Thermodesulfobacteriota</taxon>
        <taxon>Desulfovibrionia</taxon>
        <taxon>Desulfovibrionales</taxon>
        <taxon>Desulfovibrionaceae</taxon>
    </lineage>
</organism>
<accession>A0ABV4K024</accession>
<dbReference type="Pfam" id="PF07610">
    <property type="entry name" value="DUF1573"/>
    <property type="match status" value="1"/>
</dbReference>
<dbReference type="InterPro" id="IPR011467">
    <property type="entry name" value="DUF1573"/>
</dbReference>
<gene>
    <name evidence="2" type="ORF">AB6M95_06055</name>
</gene>
<dbReference type="PANTHER" id="PTHR37833:SF1">
    <property type="entry name" value="SIGNAL PEPTIDE PROTEIN"/>
    <property type="match status" value="1"/>
</dbReference>
<evidence type="ECO:0000313" key="2">
    <source>
        <dbReference type="EMBL" id="MEZ7196306.1"/>
    </source>
</evidence>
<dbReference type="PANTHER" id="PTHR37833">
    <property type="entry name" value="LIPOPROTEIN-RELATED"/>
    <property type="match status" value="1"/>
</dbReference>